<dbReference type="GO" id="GO:0050661">
    <property type="term" value="F:NADP binding"/>
    <property type="evidence" value="ECO:0007669"/>
    <property type="project" value="InterPro"/>
</dbReference>
<dbReference type="InterPro" id="IPR024072">
    <property type="entry name" value="DHFR-like_dom_sf"/>
</dbReference>
<comment type="pathway">
    <text evidence="1">Cofactor biosynthesis; tetrahydrofolate biosynthesis; 5,6,7,8-tetrahydrofolate from 7,8-dihydrofolate: step 1/1.</text>
</comment>
<dbReference type="SUPFAM" id="SSF53597">
    <property type="entry name" value="Dihydrofolate reductase-like"/>
    <property type="match status" value="1"/>
</dbReference>
<dbReference type="GO" id="GO:0046654">
    <property type="term" value="P:tetrahydrofolate biosynthetic process"/>
    <property type="evidence" value="ECO:0007669"/>
    <property type="project" value="InterPro"/>
</dbReference>
<dbReference type="EC" id="1.5.1.3" evidence="3"/>
<dbReference type="PANTHER" id="PTHR48069">
    <property type="entry name" value="DIHYDROFOLATE REDUCTASE"/>
    <property type="match status" value="1"/>
</dbReference>
<dbReference type="AlphaFoldDB" id="A0A9D2DXP1"/>
<dbReference type="GO" id="GO:0006730">
    <property type="term" value="P:one-carbon metabolic process"/>
    <property type="evidence" value="ECO:0007669"/>
    <property type="project" value="UniProtKB-KW"/>
</dbReference>
<dbReference type="Pfam" id="PF00186">
    <property type="entry name" value="DHFR_1"/>
    <property type="match status" value="1"/>
</dbReference>
<keyword evidence="6" id="KW-0560">Oxidoreductase</keyword>
<dbReference type="PRINTS" id="PR00070">
    <property type="entry name" value="DHFR"/>
</dbReference>
<dbReference type="GO" id="GO:0046655">
    <property type="term" value="P:folic acid metabolic process"/>
    <property type="evidence" value="ECO:0007669"/>
    <property type="project" value="TreeGrafter"/>
</dbReference>
<evidence type="ECO:0000256" key="4">
    <source>
        <dbReference type="ARBA" id="ARBA00022563"/>
    </source>
</evidence>
<evidence type="ECO:0000256" key="1">
    <source>
        <dbReference type="ARBA" id="ARBA00004903"/>
    </source>
</evidence>
<dbReference type="GO" id="GO:0046452">
    <property type="term" value="P:dihydrofolate metabolic process"/>
    <property type="evidence" value="ECO:0007669"/>
    <property type="project" value="TreeGrafter"/>
</dbReference>
<evidence type="ECO:0000313" key="9">
    <source>
        <dbReference type="Proteomes" id="UP000824044"/>
    </source>
</evidence>
<keyword evidence="5" id="KW-0521">NADP</keyword>
<dbReference type="Gene3D" id="3.40.430.10">
    <property type="entry name" value="Dihydrofolate Reductase, subunit A"/>
    <property type="match status" value="1"/>
</dbReference>
<accession>A0A9D2DXP1</accession>
<dbReference type="PANTHER" id="PTHR48069:SF3">
    <property type="entry name" value="DIHYDROFOLATE REDUCTASE"/>
    <property type="match status" value="1"/>
</dbReference>
<evidence type="ECO:0000256" key="3">
    <source>
        <dbReference type="ARBA" id="ARBA00012856"/>
    </source>
</evidence>
<dbReference type="GO" id="GO:0004146">
    <property type="term" value="F:dihydrofolate reductase activity"/>
    <property type="evidence" value="ECO:0007669"/>
    <property type="project" value="UniProtKB-EC"/>
</dbReference>
<evidence type="ECO:0000256" key="6">
    <source>
        <dbReference type="ARBA" id="ARBA00023002"/>
    </source>
</evidence>
<evidence type="ECO:0000313" key="8">
    <source>
        <dbReference type="EMBL" id="HIZ24985.1"/>
    </source>
</evidence>
<dbReference type="Proteomes" id="UP000824044">
    <property type="component" value="Unassembled WGS sequence"/>
</dbReference>
<feature type="domain" description="DHFR" evidence="7">
    <location>
        <begin position="1"/>
        <end position="159"/>
    </location>
</feature>
<organism evidence="8 9">
    <name type="scientific">Candidatus Gallimonas intestinigallinarum</name>
    <dbReference type="NCBI Taxonomy" id="2838604"/>
    <lineage>
        <taxon>Bacteria</taxon>
        <taxon>Bacillati</taxon>
        <taxon>Bacillota</taxon>
        <taxon>Clostridia</taxon>
        <taxon>Candidatus Gallimonas</taxon>
    </lineage>
</organism>
<name>A0A9D2DXP1_9FIRM</name>
<dbReference type="EMBL" id="DXBS01000113">
    <property type="protein sequence ID" value="HIZ24985.1"/>
    <property type="molecule type" value="Genomic_DNA"/>
</dbReference>
<evidence type="ECO:0000256" key="2">
    <source>
        <dbReference type="ARBA" id="ARBA00009539"/>
    </source>
</evidence>
<protein>
    <recommendedName>
        <fullName evidence="3">dihydrofolate reductase</fullName>
        <ecNumber evidence="3">1.5.1.3</ecNumber>
    </recommendedName>
</protein>
<gene>
    <name evidence="8" type="ORF">H9812_05905</name>
</gene>
<evidence type="ECO:0000256" key="5">
    <source>
        <dbReference type="ARBA" id="ARBA00022857"/>
    </source>
</evidence>
<evidence type="ECO:0000259" key="7">
    <source>
        <dbReference type="PROSITE" id="PS51330"/>
    </source>
</evidence>
<proteinExistence type="inferred from homology"/>
<dbReference type="CDD" id="cd00209">
    <property type="entry name" value="DHFR"/>
    <property type="match status" value="1"/>
</dbReference>
<keyword evidence="4" id="KW-0554">One-carbon metabolism</keyword>
<comment type="caution">
    <text evidence="8">The sequence shown here is derived from an EMBL/GenBank/DDBJ whole genome shotgun (WGS) entry which is preliminary data.</text>
</comment>
<sequence>MRAILHADNKWGIGKHNDLMFSLPADMKFFRDTTKGKVVVMGLNTLLSFPGGKPLKNRTNIVLCPDDVAEDVITVHNLQELLAEVKKYPADDVFVIGGASVYSLLFPYCSEILVTKVEEDGGAEVYVPDLDADARYELVAQSEPVEDNGHIIRFCTYRNLAPVLG</sequence>
<reference evidence="8" key="1">
    <citation type="journal article" date="2021" name="PeerJ">
        <title>Extensive microbial diversity within the chicken gut microbiome revealed by metagenomics and culture.</title>
        <authorList>
            <person name="Gilroy R."/>
            <person name="Ravi A."/>
            <person name="Getino M."/>
            <person name="Pursley I."/>
            <person name="Horton D.L."/>
            <person name="Alikhan N.F."/>
            <person name="Baker D."/>
            <person name="Gharbi K."/>
            <person name="Hall N."/>
            <person name="Watson M."/>
            <person name="Adriaenssens E.M."/>
            <person name="Foster-Nyarko E."/>
            <person name="Jarju S."/>
            <person name="Secka A."/>
            <person name="Antonio M."/>
            <person name="Oren A."/>
            <person name="Chaudhuri R.R."/>
            <person name="La Ragione R."/>
            <person name="Hildebrand F."/>
            <person name="Pallen M.J."/>
        </authorList>
    </citation>
    <scope>NUCLEOTIDE SEQUENCE</scope>
    <source>
        <strain evidence="8">CHK33-5263</strain>
    </source>
</reference>
<reference evidence="8" key="2">
    <citation type="submission" date="2021-04" db="EMBL/GenBank/DDBJ databases">
        <authorList>
            <person name="Gilroy R."/>
        </authorList>
    </citation>
    <scope>NUCLEOTIDE SEQUENCE</scope>
    <source>
        <strain evidence="8">CHK33-5263</strain>
    </source>
</reference>
<dbReference type="InterPro" id="IPR001796">
    <property type="entry name" value="DHFR_dom"/>
</dbReference>
<dbReference type="InterPro" id="IPR012259">
    <property type="entry name" value="DHFR"/>
</dbReference>
<dbReference type="PROSITE" id="PS51330">
    <property type="entry name" value="DHFR_2"/>
    <property type="match status" value="1"/>
</dbReference>
<comment type="similarity">
    <text evidence="2">Belongs to the dihydrofolate reductase family.</text>
</comment>